<dbReference type="AlphaFoldDB" id="A0A6M3J1A2"/>
<dbReference type="EMBL" id="MT141498">
    <property type="protein sequence ID" value="QJA63490.1"/>
    <property type="molecule type" value="Genomic_DNA"/>
</dbReference>
<gene>
    <name evidence="1" type="ORF">MM415B00626_0023</name>
</gene>
<proteinExistence type="predicted"/>
<protein>
    <submittedName>
        <fullName evidence="1">Uncharacterized protein</fullName>
    </submittedName>
</protein>
<reference evidence="1" key="1">
    <citation type="submission" date="2020-03" db="EMBL/GenBank/DDBJ databases">
        <title>The deep terrestrial virosphere.</title>
        <authorList>
            <person name="Holmfeldt K."/>
            <person name="Nilsson E."/>
            <person name="Simone D."/>
            <person name="Lopez-Fernandez M."/>
            <person name="Wu X."/>
            <person name="de Brujin I."/>
            <person name="Lundin D."/>
            <person name="Andersson A."/>
            <person name="Bertilsson S."/>
            <person name="Dopson M."/>
        </authorList>
    </citation>
    <scope>NUCLEOTIDE SEQUENCE</scope>
    <source>
        <strain evidence="1">MM415B00626</strain>
    </source>
</reference>
<accession>A0A6M3J1A2</accession>
<name>A0A6M3J1A2_9ZZZZ</name>
<evidence type="ECO:0000313" key="1">
    <source>
        <dbReference type="EMBL" id="QJA63490.1"/>
    </source>
</evidence>
<organism evidence="1">
    <name type="scientific">viral metagenome</name>
    <dbReference type="NCBI Taxonomy" id="1070528"/>
    <lineage>
        <taxon>unclassified sequences</taxon>
        <taxon>metagenomes</taxon>
        <taxon>organismal metagenomes</taxon>
    </lineage>
</organism>
<sequence>MTLKEACNKLSLLKAHHKALLAEITLFDDQSGLIYFDLDDPDKINIELQFESTDKLVELLEIPEKGGSTVITPTMK</sequence>